<name>K1SG63_9ZZZZ</name>
<reference evidence="1" key="1">
    <citation type="journal article" date="2013" name="Environ. Microbiol.">
        <title>Microbiota from the distal guts of lean and obese adolescents exhibit partial functional redundancy besides clear differences in community structure.</title>
        <authorList>
            <person name="Ferrer M."/>
            <person name="Ruiz A."/>
            <person name="Lanza F."/>
            <person name="Haange S.B."/>
            <person name="Oberbach A."/>
            <person name="Till H."/>
            <person name="Bargiela R."/>
            <person name="Campoy C."/>
            <person name="Segura M.T."/>
            <person name="Richter M."/>
            <person name="von Bergen M."/>
            <person name="Seifert J."/>
            <person name="Suarez A."/>
        </authorList>
    </citation>
    <scope>NUCLEOTIDE SEQUENCE</scope>
</reference>
<sequence>MKRLVILSACLAISLAGWAQGNRNDSLKMDSIIHSLPDVMVKGNRPI</sequence>
<dbReference type="EMBL" id="AJWZ01008954">
    <property type="protein sequence ID" value="EKC52680.1"/>
    <property type="molecule type" value="Genomic_DNA"/>
</dbReference>
<gene>
    <name evidence="1" type="ORF">OBE_12968</name>
</gene>
<evidence type="ECO:0000313" key="1">
    <source>
        <dbReference type="EMBL" id="EKC52680.1"/>
    </source>
</evidence>
<keyword evidence="1" id="KW-0675">Receptor</keyword>
<feature type="non-terminal residue" evidence="1">
    <location>
        <position position="47"/>
    </location>
</feature>
<proteinExistence type="predicted"/>
<comment type="caution">
    <text evidence="1">The sequence shown here is derived from an EMBL/GenBank/DDBJ whole genome shotgun (WGS) entry which is preliminary data.</text>
</comment>
<organism evidence="1">
    <name type="scientific">human gut metagenome</name>
    <dbReference type="NCBI Taxonomy" id="408170"/>
    <lineage>
        <taxon>unclassified sequences</taxon>
        <taxon>metagenomes</taxon>
        <taxon>organismal metagenomes</taxon>
    </lineage>
</organism>
<dbReference type="AlphaFoldDB" id="K1SG63"/>
<protein>
    <submittedName>
        <fullName evidence="1">TonB-dependent receptor</fullName>
    </submittedName>
</protein>
<accession>K1SG63</accession>